<evidence type="ECO:0000313" key="3">
    <source>
        <dbReference type="Proteomes" id="UP000434925"/>
    </source>
</evidence>
<evidence type="ECO:0000313" key="2">
    <source>
        <dbReference type="EMBL" id="KAB0501128.1"/>
    </source>
</evidence>
<dbReference type="Proteomes" id="UP000434925">
    <property type="component" value="Unassembled WGS sequence"/>
</dbReference>
<comment type="caution">
    <text evidence="2">The sequence shown here is derived from an EMBL/GenBank/DDBJ whole genome shotgun (WGS) entry which is preliminary data.</text>
</comment>
<evidence type="ECO:0000259" key="1">
    <source>
        <dbReference type="Pfam" id="PF15612"/>
    </source>
</evidence>
<dbReference type="AlphaFoldDB" id="A0A7V7P0Y3"/>
<dbReference type="Pfam" id="PF15612">
    <property type="entry name" value="WHIM1"/>
    <property type="match status" value="1"/>
</dbReference>
<protein>
    <recommendedName>
        <fullName evidence="1">WHIM1 domain-containing protein</fullName>
    </recommendedName>
</protein>
<organism evidence="2 3">
    <name type="scientific">Pseudomonas lini</name>
    <dbReference type="NCBI Taxonomy" id="163011"/>
    <lineage>
        <taxon>Bacteria</taxon>
        <taxon>Pseudomonadati</taxon>
        <taxon>Pseudomonadota</taxon>
        <taxon>Gammaproteobacteria</taxon>
        <taxon>Pseudomonadales</taxon>
        <taxon>Pseudomonadaceae</taxon>
        <taxon>Pseudomonas</taxon>
    </lineage>
</organism>
<proteinExistence type="predicted"/>
<name>A0A7V7P0Y3_9PSED</name>
<dbReference type="InterPro" id="IPR028942">
    <property type="entry name" value="WHIM1_dom"/>
</dbReference>
<reference evidence="2 3" key="1">
    <citation type="submission" date="2019-09" db="EMBL/GenBank/DDBJ databases">
        <title>Draft genome sequences of 48 bacterial type strains from the CCUG.</title>
        <authorList>
            <person name="Tunovic T."/>
            <person name="Pineiro-Iglesias B."/>
            <person name="Unosson C."/>
            <person name="Inganas E."/>
            <person name="Ohlen M."/>
            <person name="Cardew S."/>
            <person name="Jensie-Markopoulos S."/>
            <person name="Salva-Serra F."/>
            <person name="Jaen-Luchoro D."/>
            <person name="Karlsson R."/>
            <person name="Svensson-Stadler L."/>
            <person name="Chun J."/>
            <person name="Moore E."/>
        </authorList>
    </citation>
    <scope>NUCLEOTIDE SEQUENCE [LARGE SCALE GENOMIC DNA]</scope>
    <source>
        <strain evidence="2 3">CCUG 51522</strain>
    </source>
</reference>
<feature type="domain" description="WHIM1" evidence="1">
    <location>
        <begin position="1"/>
        <end position="18"/>
    </location>
</feature>
<gene>
    <name evidence="2" type="ORF">F7R14_23640</name>
</gene>
<sequence length="18" mass="2265">MSIQHRVKILEFLVDWHL</sequence>
<accession>A0A7V7P0Y3</accession>
<dbReference type="EMBL" id="VZPO01000010">
    <property type="protein sequence ID" value="KAB0501128.1"/>
    <property type="molecule type" value="Genomic_DNA"/>
</dbReference>